<dbReference type="GeneID" id="140010595"/>
<dbReference type="PANTHER" id="PTHR31669:SF299">
    <property type="entry name" value="PROTEIN FAR1-RELATED SEQUENCE"/>
    <property type="match status" value="1"/>
</dbReference>
<accession>A0ABM4V391</accession>
<evidence type="ECO:0000313" key="2">
    <source>
        <dbReference type="Proteomes" id="UP001652660"/>
    </source>
</evidence>
<comment type="subcellular location">
    <subcellularLocation>
        <location evidence="1">Nucleus</location>
    </subcellularLocation>
</comment>
<comment type="function">
    <text evidence="1">Putative transcription activator involved in regulating light control of development.</text>
</comment>
<protein>
    <recommendedName>
        <fullName evidence="1">Protein FAR1-RELATED SEQUENCE</fullName>
    </recommendedName>
</protein>
<gene>
    <name evidence="3" type="primary">LOC140010595</name>
</gene>
<comment type="similarity">
    <text evidence="1">Belongs to the FHY3/FAR1 family.</text>
</comment>
<keyword evidence="2" id="KW-1185">Reference proteome</keyword>
<keyword evidence="1" id="KW-0863">Zinc-finger</keyword>
<organism evidence="2 3">
    <name type="scientific">Coffea arabica</name>
    <name type="common">Arabian coffee</name>
    <dbReference type="NCBI Taxonomy" id="13443"/>
    <lineage>
        <taxon>Eukaryota</taxon>
        <taxon>Viridiplantae</taxon>
        <taxon>Streptophyta</taxon>
        <taxon>Embryophyta</taxon>
        <taxon>Tracheophyta</taxon>
        <taxon>Spermatophyta</taxon>
        <taxon>Magnoliopsida</taxon>
        <taxon>eudicotyledons</taxon>
        <taxon>Gunneridae</taxon>
        <taxon>Pentapetalae</taxon>
        <taxon>asterids</taxon>
        <taxon>lamiids</taxon>
        <taxon>Gentianales</taxon>
        <taxon>Rubiaceae</taxon>
        <taxon>Ixoroideae</taxon>
        <taxon>Gardenieae complex</taxon>
        <taxon>Bertiereae - Coffeeae clade</taxon>
        <taxon>Coffeeae</taxon>
        <taxon>Coffea</taxon>
    </lineage>
</organism>
<dbReference type="Proteomes" id="UP001652660">
    <property type="component" value="Chromosome 7c"/>
</dbReference>
<evidence type="ECO:0000313" key="3">
    <source>
        <dbReference type="RefSeq" id="XP_071913995.1"/>
    </source>
</evidence>
<reference evidence="3" key="1">
    <citation type="submission" date="2025-08" db="UniProtKB">
        <authorList>
            <consortium name="RefSeq"/>
        </authorList>
    </citation>
    <scope>IDENTIFICATION</scope>
    <source>
        <tissue evidence="3">Leaves</tissue>
    </source>
</reference>
<proteinExistence type="inferred from homology"/>
<dbReference type="PANTHER" id="PTHR31669">
    <property type="entry name" value="PROTEIN FAR1-RELATED SEQUENCE 10-RELATED"/>
    <property type="match status" value="1"/>
</dbReference>
<dbReference type="InterPro" id="IPR031052">
    <property type="entry name" value="FHY3/FAR1"/>
</dbReference>
<keyword evidence="1" id="KW-0862">Zinc</keyword>
<keyword evidence="1" id="KW-0539">Nucleus</keyword>
<evidence type="ECO:0000256" key="1">
    <source>
        <dbReference type="RuleBase" id="RU367018"/>
    </source>
</evidence>
<keyword evidence="1" id="KW-0479">Metal-binding</keyword>
<dbReference type="RefSeq" id="XP_071913995.1">
    <property type="nucleotide sequence ID" value="XM_072057894.1"/>
</dbReference>
<sequence length="162" mass="19190">MQSTQLSESLNTAIKNHLKLDHDLVQFFRHINHVVDEKRHNELTAEYEMRQKFLMVELRQIPMLVHASETHSPTIFIAFQNEYGESTAMAILRQQDAEMFVEFAVMRYDRGPERTVIFNRNDLSVCCSCKKYENKRILCRYVLKVFDTKGIKTISPEYVKRQ</sequence>
<name>A0ABM4V391_COFAR</name>